<dbReference type="EMBL" id="OZ021744">
    <property type="protein sequence ID" value="CAK9312155.1"/>
    <property type="molecule type" value="Genomic_DNA"/>
</dbReference>
<protein>
    <submittedName>
        <fullName evidence="2">Uncharacterized protein</fullName>
    </submittedName>
</protein>
<feature type="compositionally biased region" description="Polar residues" evidence="1">
    <location>
        <begin position="96"/>
        <end position="106"/>
    </location>
</feature>
<accession>A0ABP0XZL2</accession>
<gene>
    <name evidence="2" type="ORF">CITCOLO1_LOCUS3834</name>
</gene>
<reference evidence="2 3" key="1">
    <citation type="submission" date="2024-03" db="EMBL/GenBank/DDBJ databases">
        <authorList>
            <person name="Gkanogiannis A."/>
            <person name="Becerra Lopez-Lavalle L."/>
        </authorList>
    </citation>
    <scope>NUCLEOTIDE SEQUENCE [LARGE SCALE GENOMIC DNA]</scope>
</reference>
<name>A0ABP0XZL2_9ROSI</name>
<proteinExistence type="predicted"/>
<evidence type="ECO:0000313" key="2">
    <source>
        <dbReference type="EMBL" id="CAK9312155.1"/>
    </source>
</evidence>
<feature type="region of interest" description="Disordered" evidence="1">
    <location>
        <begin position="86"/>
        <end position="106"/>
    </location>
</feature>
<dbReference type="Proteomes" id="UP001642487">
    <property type="component" value="Chromosome 10"/>
</dbReference>
<evidence type="ECO:0000256" key="1">
    <source>
        <dbReference type="SAM" id="MobiDB-lite"/>
    </source>
</evidence>
<organism evidence="2 3">
    <name type="scientific">Citrullus colocynthis</name>
    <name type="common">colocynth</name>
    <dbReference type="NCBI Taxonomy" id="252529"/>
    <lineage>
        <taxon>Eukaryota</taxon>
        <taxon>Viridiplantae</taxon>
        <taxon>Streptophyta</taxon>
        <taxon>Embryophyta</taxon>
        <taxon>Tracheophyta</taxon>
        <taxon>Spermatophyta</taxon>
        <taxon>Magnoliopsida</taxon>
        <taxon>eudicotyledons</taxon>
        <taxon>Gunneridae</taxon>
        <taxon>Pentapetalae</taxon>
        <taxon>rosids</taxon>
        <taxon>fabids</taxon>
        <taxon>Cucurbitales</taxon>
        <taxon>Cucurbitaceae</taxon>
        <taxon>Benincaseae</taxon>
        <taxon>Citrullus</taxon>
    </lineage>
</organism>
<keyword evidence="3" id="KW-1185">Reference proteome</keyword>
<sequence>MCFGGNLCGRSLSPFTGRLPSPSSTLVRCRHRRTSASSAADRIPLHSSHVSLSPPINLANLSLSRDPLSRSPLPSHCFAPLASTNFGSGLGDPTAARSSDAGSHTL</sequence>
<evidence type="ECO:0000313" key="3">
    <source>
        <dbReference type="Proteomes" id="UP001642487"/>
    </source>
</evidence>